<feature type="region of interest" description="Disordered" evidence="1">
    <location>
        <begin position="83"/>
        <end position="102"/>
    </location>
</feature>
<accession>A0A556B044</accession>
<organism evidence="2 3">
    <name type="scientific">Verticiella sediminum</name>
    <dbReference type="NCBI Taxonomy" id="1247510"/>
    <lineage>
        <taxon>Bacteria</taxon>
        <taxon>Pseudomonadati</taxon>
        <taxon>Pseudomonadota</taxon>
        <taxon>Betaproteobacteria</taxon>
        <taxon>Burkholderiales</taxon>
        <taxon>Alcaligenaceae</taxon>
        <taxon>Verticiella</taxon>
    </lineage>
</organism>
<comment type="caution">
    <text evidence="2">The sequence shown here is derived from an EMBL/GenBank/DDBJ whole genome shotgun (WGS) entry which is preliminary data.</text>
</comment>
<proteinExistence type="predicted"/>
<sequence length="102" mass="11025">MIRTACCVAHEARDRKEAGFVVLPPDGPPQGKRRLSEGERVEAGAELGRCGNSGNTSEPRLHFHLQDGPRLGLPAQFLNYAANGKPVDRGEPAKGKTIRPLE</sequence>
<evidence type="ECO:0000256" key="1">
    <source>
        <dbReference type="SAM" id="MobiDB-lite"/>
    </source>
</evidence>
<evidence type="ECO:0000313" key="2">
    <source>
        <dbReference type="EMBL" id="TSH98557.1"/>
    </source>
</evidence>
<dbReference type="Proteomes" id="UP000318405">
    <property type="component" value="Unassembled WGS sequence"/>
</dbReference>
<feature type="compositionally biased region" description="Basic and acidic residues" evidence="1">
    <location>
        <begin position="86"/>
        <end position="102"/>
    </location>
</feature>
<dbReference type="AlphaFoldDB" id="A0A556B044"/>
<keyword evidence="3" id="KW-1185">Reference proteome</keyword>
<reference evidence="2 3" key="1">
    <citation type="submission" date="2019-07" db="EMBL/GenBank/DDBJ databases">
        <title>Qingshengfaniella alkalisoli gen. nov., sp. nov., isolated from saline soil.</title>
        <authorList>
            <person name="Xu L."/>
            <person name="Huang X.-X."/>
            <person name="Sun J.-Q."/>
        </authorList>
    </citation>
    <scope>NUCLEOTIDE SEQUENCE [LARGE SCALE GENOMIC DNA]</scope>
    <source>
        <strain evidence="2 3">DSM 27279</strain>
    </source>
</reference>
<dbReference type="SUPFAM" id="SSF51261">
    <property type="entry name" value="Duplicated hybrid motif"/>
    <property type="match status" value="1"/>
</dbReference>
<protein>
    <submittedName>
        <fullName evidence="2">M23 family metallopeptidase</fullName>
    </submittedName>
</protein>
<name>A0A556B044_9BURK</name>
<dbReference type="OrthoDB" id="5489603at2"/>
<dbReference type="InterPro" id="IPR011055">
    <property type="entry name" value="Dup_hybrid_motif"/>
</dbReference>
<evidence type="ECO:0000313" key="3">
    <source>
        <dbReference type="Proteomes" id="UP000318405"/>
    </source>
</evidence>
<gene>
    <name evidence="2" type="ORF">FOZ76_02055</name>
</gene>
<dbReference type="EMBL" id="VLTJ01000004">
    <property type="protein sequence ID" value="TSH98557.1"/>
    <property type="molecule type" value="Genomic_DNA"/>
</dbReference>
<dbReference type="Gene3D" id="2.70.70.10">
    <property type="entry name" value="Glucose Permease (Domain IIA)"/>
    <property type="match status" value="1"/>
</dbReference>